<reference evidence="13" key="1">
    <citation type="journal article" date="2014" name="Int. J. Syst. Evol. Microbiol.">
        <title>Complete genome sequence of Corynebacterium casei LMG S-19264T (=DSM 44701T), isolated from a smear-ripened cheese.</title>
        <authorList>
            <consortium name="US DOE Joint Genome Institute (JGI-PGF)"/>
            <person name="Walter F."/>
            <person name="Albersmeier A."/>
            <person name="Kalinowski J."/>
            <person name="Ruckert C."/>
        </authorList>
    </citation>
    <scope>NUCLEOTIDE SEQUENCE</scope>
    <source>
        <strain evidence="13">NBRC 101628</strain>
    </source>
</reference>
<dbReference type="InterPro" id="IPR001917">
    <property type="entry name" value="Aminotrans_II_pyridoxalP_BS"/>
</dbReference>
<protein>
    <recommendedName>
        <fullName evidence="11">Histidinol-phosphate aminotransferase</fullName>
        <ecNumber evidence="11">2.6.1.9</ecNumber>
    </recommendedName>
    <alternativeName>
        <fullName evidence="11">Imidazole acetol-phosphate transaminase</fullName>
    </alternativeName>
</protein>
<evidence type="ECO:0000256" key="5">
    <source>
        <dbReference type="ARBA" id="ARBA00022576"/>
    </source>
</evidence>
<dbReference type="PANTHER" id="PTHR42885:SF2">
    <property type="entry name" value="HISTIDINOL-PHOSPHATE AMINOTRANSFERASE"/>
    <property type="match status" value="1"/>
</dbReference>
<dbReference type="NCBIfam" id="TIGR01141">
    <property type="entry name" value="hisC"/>
    <property type="match status" value="1"/>
</dbReference>
<sequence>MSQTASSDNWALALARPELSELVPYQSARRIGGSGEIWLNANESPYANYKTEENRYPEAQPPKVIRRYARYAGVRQDQCLVTRGADEGIELLIRAFCVPGKDSIAFAGPTYGMYAISAETCGVASQVLELNDDYSLPQDLAEQVKQPKLVFVCNPNNPTGNLVPKAQLLALAKALPNSLLVVDEAYIEFCPQASVADEISDNSNLVVLRTLSKAFALAGARIGFTLACAQVIDVLNRVIAPYPIPTPCSNLAEQALSTDGIAQMQAQVGQLNALRTKLINGLKGCGAVPYSAAGNFVLAEFTNAPAVQAALAERGIVIRAYSHPRLSSCLRFSIGDAQQTQQLLEALQEVGQQA</sequence>
<dbReference type="PROSITE" id="PS00599">
    <property type="entry name" value="AA_TRANSFER_CLASS_2"/>
    <property type="match status" value="1"/>
</dbReference>
<accession>A0AA37RWB3</accession>
<dbReference type="Pfam" id="PF00155">
    <property type="entry name" value="Aminotran_1_2"/>
    <property type="match status" value="1"/>
</dbReference>
<evidence type="ECO:0000256" key="9">
    <source>
        <dbReference type="ARBA" id="ARBA00023102"/>
    </source>
</evidence>
<keyword evidence="8 11" id="KW-0663">Pyridoxal phosphate</keyword>
<dbReference type="InterPro" id="IPR005861">
    <property type="entry name" value="HisP_aminotrans"/>
</dbReference>
<keyword evidence="7 11" id="KW-0808">Transferase</keyword>
<evidence type="ECO:0000256" key="8">
    <source>
        <dbReference type="ARBA" id="ARBA00022898"/>
    </source>
</evidence>
<dbReference type="CDD" id="cd00609">
    <property type="entry name" value="AAT_like"/>
    <property type="match status" value="1"/>
</dbReference>
<dbReference type="Gene3D" id="3.40.640.10">
    <property type="entry name" value="Type I PLP-dependent aspartate aminotransferase-like (Major domain)"/>
    <property type="match status" value="1"/>
</dbReference>
<keyword evidence="6 11" id="KW-0028">Amino-acid biosynthesis</keyword>
<evidence type="ECO:0000256" key="4">
    <source>
        <dbReference type="ARBA" id="ARBA00011738"/>
    </source>
</evidence>
<comment type="cofactor">
    <cofactor evidence="1 11">
        <name>pyridoxal 5'-phosphate</name>
        <dbReference type="ChEBI" id="CHEBI:597326"/>
    </cofactor>
</comment>
<dbReference type="InterPro" id="IPR015421">
    <property type="entry name" value="PyrdxlP-dep_Trfase_major"/>
</dbReference>
<comment type="pathway">
    <text evidence="2 11">Amino-acid biosynthesis; L-histidine biosynthesis; L-histidine from 5-phospho-alpha-D-ribose 1-diphosphate: step 7/9.</text>
</comment>
<evidence type="ECO:0000256" key="11">
    <source>
        <dbReference type="HAMAP-Rule" id="MF_01023"/>
    </source>
</evidence>
<comment type="subunit">
    <text evidence="4 11">Homodimer.</text>
</comment>
<name>A0AA37RWB3_9GAMM</name>
<evidence type="ECO:0000256" key="1">
    <source>
        <dbReference type="ARBA" id="ARBA00001933"/>
    </source>
</evidence>
<evidence type="ECO:0000256" key="3">
    <source>
        <dbReference type="ARBA" id="ARBA00007970"/>
    </source>
</evidence>
<dbReference type="GO" id="GO:0004400">
    <property type="term" value="F:histidinol-phosphate transaminase activity"/>
    <property type="evidence" value="ECO:0007669"/>
    <property type="project" value="UniProtKB-UniRule"/>
</dbReference>
<gene>
    <name evidence="11 13" type="primary">hisC</name>
    <name evidence="13" type="ORF">GCM10007895_18200</name>
</gene>
<evidence type="ECO:0000256" key="10">
    <source>
        <dbReference type="ARBA" id="ARBA00047481"/>
    </source>
</evidence>
<dbReference type="RefSeq" id="WP_095505057.1">
    <property type="nucleotide sequence ID" value="NZ_BSNC01000004.1"/>
</dbReference>
<dbReference type="GO" id="GO:0030170">
    <property type="term" value="F:pyridoxal phosphate binding"/>
    <property type="evidence" value="ECO:0007669"/>
    <property type="project" value="InterPro"/>
</dbReference>
<evidence type="ECO:0000259" key="12">
    <source>
        <dbReference type="Pfam" id="PF00155"/>
    </source>
</evidence>
<dbReference type="SUPFAM" id="SSF53383">
    <property type="entry name" value="PLP-dependent transferases"/>
    <property type="match status" value="1"/>
</dbReference>
<feature type="modified residue" description="N6-(pyridoxal phosphate)lysine" evidence="11">
    <location>
        <position position="213"/>
    </location>
</feature>
<reference evidence="13" key="2">
    <citation type="submission" date="2023-01" db="EMBL/GenBank/DDBJ databases">
        <title>Draft genome sequence of Paraferrimonas sedimenticola strain NBRC 101628.</title>
        <authorList>
            <person name="Sun Q."/>
            <person name="Mori K."/>
        </authorList>
    </citation>
    <scope>NUCLEOTIDE SEQUENCE</scope>
    <source>
        <strain evidence="13">NBRC 101628</strain>
    </source>
</reference>
<dbReference type="Proteomes" id="UP001161422">
    <property type="component" value="Unassembled WGS sequence"/>
</dbReference>
<dbReference type="HAMAP" id="MF_01023">
    <property type="entry name" value="HisC_aminotrans_2"/>
    <property type="match status" value="1"/>
</dbReference>
<evidence type="ECO:0000256" key="7">
    <source>
        <dbReference type="ARBA" id="ARBA00022679"/>
    </source>
</evidence>
<dbReference type="InterPro" id="IPR015422">
    <property type="entry name" value="PyrdxlP-dep_Trfase_small"/>
</dbReference>
<dbReference type="EC" id="2.6.1.9" evidence="11"/>
<keyword evidence="9 11" id="KW-0368">Histidine biosynthesis</keyword>
<dbReference type="EMBL" id="BSNC01000004">
    <property type="protein sequence ID" value="GLP96514.1"/>
    <property type="molecule type" value="Genomic_DNA"/>
</dbReference>
<keyword evidence="14" id="KW-1185">Reference proteome</keyword>
<feature type="domain" description="Aminotransferase class I/classII large" evidence="12">
    <location>
        <begin position="43"/>
        <end position="347"/>
    </location>
</feature>
<comment type="caution">
    <text evidence="13">The sequence shown here is derived from an EMBL/GenBank/DDBJ whole genome shotgun (WGS) entry which is preliminary data.</text>
</comment>
<comment type="catalytic activity">
    <reaction evidence="10 11">
        <text>L-histidinol phosphate + 2-oxoglutarate = 3-(imidazol-4-yl)-2-oxopropyl phosphate + L-glutamate</text>
        <dbReference type="Rhea" id="RHEA:23744"/>
        <dbReference type="ChEBI" id="CHEBI:16810"/>
        <dbReference type="ChEBI" id="CHEBI:29985"/>
        <dbReference type="ChEBI" id="CHEBI:57766"/>
        <dbReference type="ChEBI" id="CHEBI:57980"/>
        <dbReference type="EC" id="2.6.1.9"/>
    </reaction>
</comment>
<dbReference type="Gene3D" id="3.90.1150.10">
    <property type="entry name" value="Aspartate Aminotransferase, domain 1"/>
    <property type="match status" value="1"/>
</dbReference>
<dbReference type="AlphaFoldDB" id="A0AA37RWB3"/>
<organism evidence="13 14">
    <name type="scientific">Paraferrimonas sedimenticola</name>
    <dbReference type="NCBI Taxonomy" id="375674"/>
    <lineage>
        <taxon>Bacteria</taxon>
        <taxon>Pseudomonadati</taxon>
        <taxon>Pseudomonadota</taxon>
        <taxon>Gammaproteobacteria</taxon>
        <taxon>Alteromonadales</taxon>
        <taxon>Ferrimonadaceae</taxon>
        <taxon>Paraferrimonas</taxon>
    </lineage>
</organism>
<comment type="similarity">
    <text evidence="3 11">Belongs to the class-II pyridoxal-phosphate-dependent aminotransferase family. Histidinol-phosphate aminotransferase subfamily.</text>
</comment>
<evidence type="ECO:0000313" key="13">
    <source>
        <dbReference type="EMBL" id="GLP96514.1"/>
    </source>
</evidence>
<dbReference type="InterPro" id="IPR004839">
    <property type="entry name" value="Aminotransferase_I/II_large"/>
</dbReference>
<dbReference type="InterPro" id="IPR015424">
    <property type="entry name" value="PyrdxlP-dep_Trfase"/>
</dbReference>
<proteinExistence type="inferred from homology"/>
<evidence type="ECO:0000256" key="6">
    <source>
        <dbReference type="ARBA" id="ARBA00022605"/>
    </source>
</evidence>
<dbReference type="GO" id="GO:0000105">
    <property type="term" value="P:L-histidine biosynthetic process"/>
    <property type="evidence" value="ECO:0007669"/>
    <property type="project" value="UniProtKB-UniRule"/>
</dbReference>
<evidence type="ECO:0000256" key="2">
    <source>
        <dbReference type="ARBA" id="ARBA00005011"/>
    </source>
</evidence>
<keyword evidence="5 11" id="KW-0032">Aminotransferase</keyword>
<evidence type="ECO:0000313" key="14">
    <source>
        <dbReference type="Proteomes" id="UP001161422"/>
    </source>
</evidence>
<dbReference type="PANTHER" id="PTHR42885">
    <property type="entry name" value="HISTIDINOL-PHOSPHATE AMINOTRANSFERASE-RELATED"/>
    <property type="match status" value="1"/>
</dbReference>